<evidence type="ECO:0008006" key="3">
    <source>
        <dbReference type="Google" id="ProtNLM"/>
    </source>
</evidence>
<name>A0ABU9YT29_9RHOO</name>
<accession>A0ABU9YT29</accession>
<reference evidence="1 2" key="1">
    <citation type="journal article" date="2018" name="Int. J. Syst. Evol. Microbiol.">
        <title>Uliginosibacterium sediminicola sp. nov., isolated from freshwater sediment.</title>
        <authorList>
            <person name="Hwang W.M."/>
            <person name="Kim S.M."/>
            <person name="Kang K."/>
            <person name="Ahn T.Y."/>
        </authorList>
    </citation>
    <scope>NUCLEOTIDE SEQUENCE [LARGE SCALE GENOMIC DNA]</scope>
    <source>
        <strain evidence="1 2">M1-21</strain>
    </source>
</reference>
<dbReference type="Proteomes" id="UP001410394">
    <property type="component" value="Unassembled WGS sequence"/>
</dbReference>
<dbReference type="RefSeq" id="WP_345917648.1">
    <property type="nucleotide sequence ID" value="NZ_JBDIVE010000001.1"/>
</dbReference>
<evidence type="ECO:0000313" key="2">
    <source>
        <dbReference type="Proteomes" id="UP001410394"/>
    </source>
</evidence>
<protein>
    <recommendedName>
        <fullName evidence="3">Class I SAM-dependent methyltransferase</fullName>
    </recommendedName>
</protein>
<comment type="caution">
    <text evidence="1">The sequence shown here is derived from an EMBL/GenBank/DDBJ whole genome shotgun (WGS) entry which is preliminary data.</text>
</comment>
<evidence type="ECO:0000313" key="1">
    <source>
        <dbReference type="EMBL" id="MEN3066877.1"/>
    </source>
</evidence>
<keyword evidence="2" id="KW-1185">Reference proteome</keyword>
<sequence>MKLRDHWLHDSGGLVWHWRALRRRRSLWRPFRQQVAQWLAAWQPPEKALLLIGPSAGYTLDGAFLARWSSISALEPDPLARYLLRRRCGERLQFADLDVFAPQGMQALAAHYSGHAILFSNVLGQLAPRQPEAARRWYAALRTALAQRHWASYHDVVSTARRPDAVACQGIAGESLEALMARFWHGGEVAITDHCSFGLGLDAAAASALWKHRAVAHWALGPAQHHLVEFLQHEPAQT</sequence>
<dbReference type="EMBL" id="JBDIVE010000001">
    <property type="protein sequence ID" value="MEN3066877.1"/>
    <property type="molecule type" value="Genomic_DNA"/>
</dbReference>
<gene>
    <name evidence="1" type="ORF">ABDB84_00215</name>
</gene>
<proteinExistence type="predicted"/>
<organism evidence="1 2">
    <name type="scientific">Uliginosibacterium sediminicola</name>
    <dbReference type="NCBI Taxonomy" id="2024550"/>
    <lineage>
        <taxon>Bacteria</taxon>
        <taxon>Pseudomonadati</taxon>
        <taxon>Pseudomonadota</taxon>
        <taxon>Betaproteobacteria</taxon>
        <taxon>Rhodocyclales</taxon>
        <taxon>Zoogloeaceae</taxon>
        <taxon>Uliginosibacterium</taxon>
    </lineage>
</organism>